<name>A0AA36NCU7_9DINO</name>
<dbReference type="InterPro" id="IPR015915">
    <property type="entry name" value="Kelch-typ_b-propeller"/>
</dbReference>
<dbReference type="SMART" id="SM00612">
    <property type="entry name" value="Kelch"/>
    <property type="match status" value="1"/>
</dbReference>
<keyword evidence="2" id="KW-1185">Reference proteome</keyword>
<proteinExistence type="predicted"/>
<accession>A0AA36NCU7</accession>
<dbReference type="Proteomes" id="UP001178507">
    <property type="component" value="Unassembled WGS sequence"/>
</dbReference>
<protein>
    <submittedName>
        <fullName evidence="1">Uncharacterized protein</fullName>
    </submittedName>
</protein>
<dbReference type="EMBL" id="CAUJNA010003308">
    <property type="protein sequence ID" value="CAJ1398691.1"/>
    <property type="molecule type" value="Genomic_DNA"/>
</dbReference>
<sequence>MSGAEEWLMVKVVERLPVFDALPVRAASQGLRRLAESTCAELLAELAPEAAWHGAPMLRALAQAHAPPRLVCIGGYNSNWNRHEPVLQQGDAAGCEISAEVVCSLTGDEQSSRWRCRLPPMLHPRADVAVVSGPTRGTLFALGGRHGEQRHSSVERLDLLAWQGENRGWQMMPSMLESRSGLAASVMGGGLIVAGGRSSTKGVLRPAGLTRCLRT</sequence>
<comment type="caution">
    <text evidence="1">The sequence shown here is derived from an EMBL/GenBank/DDBJ whole genome shotgun (WGS) entry which is preliminary data.</text>
</comment>
<dbReference type="InterPro" id="IPR006652">
    <property type="entry name" value="Kelch_1"/>
</dbReference>
<dbReference type="SUPFAM" id="SSF117281">
    <property type="entry name" value="Kelch motif"/>
    <property type="match status" value="1"/>
</dbReference>
<reference evidence="1" key="1">
    <citation type="submission" date="2023-08" db="EMBL/GenBank/DDBJ databases">
        <authorList>
            <person name="Chen Y."/>
            <person name="Shah S."/>
            <person name="Dougan E. K."/>
            <person name="Thang M."/>
            <person name="Chan C."/>
        </authorList>
    </citation>
    <scope>NUCLEOTIDE SEQUENCE</scope>
</reference>
<dbReference type="Gene3D" id="2.120.10.80">
    <property type="entry name" value="Kelch-type beta propeller"/>
    <property type="match status" value="1"/>
</dbReference>
<evidence type="ECO:0000313" key="2">
    <source>
        <dbReference type="Proteomes" id="UP001178507"/>
    </source>
</evidence>
<gene>
    <name evidence="1" type="ORF">EVOR1521_LOCUS22419</name>
</gene>
<evidence type="ECO:0000313" key="1">
    <source>
        <dbReference type="EMBL" id="CAJ1398691.1"/>
    </source>
</evidence>
<dbReference type="AlphaFoldDB" id="A0AA36NCU7"/>
<organism evidence="1 2">
    <name type="scientific">Effrenium voratum</name>
    <dbReference type="NCBI Taxonomy" id="2562239"/>
    <lineage>
        <taxon>Eukaryota</taxon>
        <taxon>Sar</taxon>
        <taxon>Alveolata</taxon>
        <taxon>Dinophyceae</taxon>
        <taxon>Suessiales</taxon>
        <taxon>Symbiodiniaceae</taxon>
        <taxon>Effrenium</taxon>
    </lineage>
</organism>